<keyword evidence="2" id="KW-1185">Reference proteome</keyword>
<accession>A0A367KVL6</accession>
<evidence type="ECO:0000313" key="2">
    <source>
        <dbReference type="Proteomes" id="UP000253551"/>
    </source>
</evidence>
<proteinExistence type="predicted"/>
<name>A0A367KVL6_RHIST</name>
<comment type="caution">
    <text evidence="1">The sequence shown here is derived from an EMBL/GenBank/DDBJ whole genome shotgun (WGS) entry which is preliminary data.</text>
</comment>
<dbReference type="EMBL" id="PJQM01000218">
    <property type="protein sequence ID" value="RCI06150.1"/>
    <property type="molecule type" value="Genomic_DNA"/>
</dbReference>
<dbReference type="AlphaFoldDB" id="A0A367KVL6"/>
<sequence>MYMTELIPKPNKVQEFRPCGKSENEQFIYLRPVKALSSAYFSSLQHSYRTSLKKTENNSDYKKAVRDVSPYKSDDEPMFNFLESLFQATNGESAFNFLFVYPLLKAVGESLAEAINWCKAGFKPVIAQLKKEYNAALVKNRFNPNAPSNTLSTIVNPSILKLTEEEDKA</sequence>
<protein>
    <submittedName>
        <fullName evidence="1">Uncharacterized protein</fullName>
    </submittedName>
</protein>
<feature type="non-terminal residue" evidence="1">
    <location>
        <position position="169"/>
    </location>
</feature>
<organism evidence="1 2">
    <name type="scientific">Rhizopus stolonifer</name>
    <name type="common">Rhizopus nigricans</name>
    <dbReference type="NCBI Taxonomy" id="4846"/>
    <lineage>
        <taxon>Eukaryota</taxon>
        <taxon>Fungi</taxon>
        <taxon>Fungi incertae sedis</taxon>
        <taxon>Mucoromycota</taxon>
        <taxon>Mucoromycotina</taxon>
        <taxon>Mucoromycetes</taxon>
        <taxon>Mucorales</taxon>
        <taxon>Mucorineae</taxon>
        <taxon>Rhizopodaceae</taxon>
        <taxon>Rhizopus</taxon>
    </lineage>
</organism>
<gene>
    <name evidence="1" type="ORF">CU098_013489</name>
</gene>
<dbReference type="Proteomes" id="UP000253551">
    <property type="component" value="Unassembled WGS sequence"/>
</dbReference>
<evidence type="ECO:0000313" key="1">
    <source>
        <dbReference type="EMBL" id="RCI06150.1"/>
    </source>
</evidence>
<reference evidence="1 2" key="1">
    <citation type="journal article" date="2018" name="G3 (Bethesda)">
        <title>Phylogenetic and Phylogenomic Definition of Rhizopus Species.</title>
        <authorList>
            <person name="Gryganskyi A.P."/>
            <person name="Golan J."/>
            <person name="Dolatabadi S."/>
            <person name="Mondo S."/>
            <person name="Robb S."/>
            <person name="Idnurm A."/>
            <person name="Muszewska A."/>
            <person name="Steczkiewicz K."/>
            <person name="Masonjones S."/>
            <person name="Liao H.L."/>
            <person name="Gajdeczka M.T."/>
            <person name="Anike F."/>
            <person name="Vuek A."/>
            <person name="Anishchenko I.M."/>
            <person name="Voigt K."/>
            <person name="de Hoog G.S."/>
            <person name="Smith M.E."/>
            <person name="Heitman J."/>
            <person name="Vilgalys R."/>
            <person name="Stajich J.E."/>
        </authorList>
    </citation>
    <scope>NUCLEOTIDE SEQUENCE [LARGE SCALE GENOMIC DNA]</scope>
    <source>
        <strain evidence="1 2">LSU 92-RS-03</strain>
    </source>
</reference>